<proteinExistence type="predicted"/>
<feature type="chain" id="PRO_5040764506" description="GerMN domain-containing protein" evidence="1">
    <location>
        <begin position="28"/>
        <end position="310"/>
    </location>
</feature>
<dbReference type="Proteomes" id="UP001154420">
    <property type="component" value="Unassembled WGS sequence"/>
</dbReference>
<name>A0A9X5BEN7_9FIRM</name>
<feature type="domain" description="GerMN" evidence="2">
    <location>
        <begin position="61"/>
        <end position="148"/>
    </location>
</feature>
<keyword evidence="1" id="KW-0732">Signal</keyword>
<feature type="domain" description="GerMN" evidence="2">
    <location>
        <begin position="206"/>
        <end position="293"/>
    </location>
</feature>
<dbReference type="OrthoDB" id="9809406at2"/>
<accession>A0A9X5BEN7</accession>
<gene>
    <name evidence="3" type="ORF">D5281_08545</name>
</gene>
<keyword evidence="4" id="KW-1185">Reference proteome</keyword>
<organism evidence="3 4">
    <name type="scientific">Parablautia muri</name>
    <dbReference type="NCBI Taxonomy" id="2320879"/>
    <lineage>
        <taxon>Bacteria</taxon>
        <taxon>Bacillati</taxon>
        <taxon>Bacillota</taxon>
        <taxon>Clostridia</taxon>
        <taxon>Lachnospirales</taxon>
        <taxon>Lachnospiraceae</taxon>
        <taxon>Parablautia</taxon>
    </lineage>
</organism>
<dbReference type="InterPro" id="IPR019606">
    <property type="entry name" value="GerMN"/>
</dbReference>
<protein>
    <recommendedName>
        <fullName evidence="2">GerMN domain-containing protein</fullName>
    </recommendedName>
</protein>
<evidence type="ECO:0000313" key="4">
    <source>
        <dbReference type="Proteomes" id="UP001154420"/>
    </source>
</evidence>
<reference evidence="3" key="1">
    <citation type="submission" date="2018-09" db="EMBL/GenBank/DDBJ databases">
        <title>Murine metabolic-syndrome-specific gut microbial biobank.</title>
        <authorList>
            <person name="Liu C."/>
        </authorList>
    </citation>
    <scope>NUCLEOTIDE SEQUENCE</scope>
    <source>
        <strain evidence="3">D42-62</strain>
    </source>
</reference>
<evidence type="ECO:0000259" key="2">
    <source>
        <dbReference type="SMART" id="SM00909"/>
    </source>
</evidence>
<sequence length="310" mass="34782">MILRREGKGFFLLLLLIFVACACSHQAEQEQGNQYAVYYINYGETGIYPQEYVTDTESTDTEQLLAELLEQLQAVSEKLEYKAPLSDNITLLDYSIAEDQLTLNFDDNYRHLPVTTEVLIRAAIVRTLTQIEGIQYVSFQIRTEPLMDMSGNVIGIMSADLFLDNAGNEINTYERVKLNLYLANEKGDGLKAVSRSVVYSSNISMERLVLEQLIAGPAEGDKAFPTINPDTKIISVNVKDGICYVDLDNTFLTQIYNVTSDVTIYSITNSLVELSNVNKVQLSINGDSTVNYKENTSLSTVFERNLELVE</sequence>
<dbReference type="RefSeq" id="WP_160559729.1">
    <property type="nucleotide sequence ID" value="NZ_QZDT01000010.1"/>
</dbReference>
<feature type="signal peptide" evidence="1">
    <location>
        <begin position="1"/>
        <end position="27"/>
    </location>
</feature>
<dbReference type="Pfam" id="PF10646">
    <property type="entry name" value="Germane"/>
    <property type="match status" value="2"/>
</dbReference>
<comment type="caution">
    <text evidence="3">The sequence shown here is derived from an EMBL/GenBank/DDBJ whole genome shotgun (WGS) entry which is preliminary data.</text>
</comment>
<evidence type="ECO:0000256" key="1">
    <source>
        <dbReference type="SAM" id="SignalP"/>
    </source>
</evidence>
<dbReference type="AlphaFoldDB" id="A0A9X5BEN7"/>
<evidence type="ECO:0000313" key="3">
    <source>
        <dbReference type="EMBL" id="NBJ92641.1"/>
    </source>
</evidence>
<dbReference type="SMART" id="SM00909">
    <property type="entry name" value="Germane"/>
    <property type="match status" value="2"/>
</dbReference>
<dbReference type="PROSITE" id="PS51257">
    <property type="entry name" value="PROKAR_LIPOPROTEIN"/>
    <property type="match status" value="1"/>
</dbReference>
<dbReference type="EMBL" id="QZDT01000010">
    <property type="protein sequence ID" value="NBJ92641.1"/>
    <property type="molecule type" value="Genomic_DNA"/>
</dbReference>